<keyword evidence="2" id="KW-0808">Transferase</keyword>
<dbReference type="Gene3D" id="3.40.50.2000">
    <property type="entry name" value="Glycogen Phosphorylase B"/>
    <property type="match status" value="1"/>
</dbReference>
<dbReference type="AlphaFoldDB" id="A0A516TNT6"/>
<dbReference type="Proteomes" id="UP000315925">
    <property type="component" value="Chromosome"/>
</dbReference>
<dbReference type="EMBL" id="CP037899">
    <property type="protein sequence ID" value="QDQ42890.1"/>
    <property type="molecule type" value="Genomic_DNA"/>
</dbReference>
<dbReference type="Pfam" id="PF00534">
    <property type="entry name" value="Glycos_transf_1"/>
    <property type="match status" value="1"/>
</dbReference>
<sequence>MNLQRFYPPKEHKNDIFRIVCVAQINQRKGQIDLVQAFKKLKLPHSELLLIGAMDLNYKRILKDYSYLFIHYPFIPNHRLLDLFHSSSLFVLPSIEDGFAIATLEAMASGLPVITTDNNGACDVIEDGKEGFIVPIHNPDLISDKILFLSNNKDIRLTMGHNASLKAKIFLG</sequence>
<feature type="domain" description="Glycosyl transferase family 1" evidence="1">
    <location>
        <begin position="12"/>
        <end position="163"/>
    </location>
</feature>
<dbReference type="InterPro" id="IPR001296">
    <property type="entry name" value="Glyco_trans_1"/>
</dbReference>
<dbReference type="OrthoDB" id="570545at2"/>
<dbReference type="PANTHER" id="PTHR12526:SF623">
    <property type="entry name" value="WABG"/>
    <property type="match status" value="1"/>
</dbReference>
<dbReference type="KEGG" id="mkc:kam1_1675"/>
<dbReference type="CDD" id="cd03801">
    <property type="entry name" value="GT4_PimA-like"/>
    <property type="match status" value="1"/>
</dbReference>
<dbReference type="RefSeq" id="WP_052250357.1">
    <property type="nucleotide sequence ID" value="NZ_CP037899.1"/>
</dbReference>
<name>A0A516TNT6_9BACT</name>
<dbReference type="GO" id="GO:0016757">
    <property type="term" value="F:glycosyltransferase activity"/>
    <property type="evidence" value="ECO:0007669"/>
    <property type="project" value="InterPro"/>
</dbReference>
<organism evidence="2 3">
    <name type="scientific">Methylacidiphilum kamchatkense Kam1</name>
    <dbReference type="NCBI Taxonomy" id="1202785"/>
    <lineage>
        <taxon>Bacteria</taxon>
        <taxon>Pseudomonadati</taxon>
        <taxon>Verrucomicrobiota</taxon>
        <taxon>Methylacidiphilae</taxon>
        <taxon>Methylacidiphilales</taxon>
        <taxon>Methylacidiphilaceae</taxon>
        <taxon>Methylacidiphilum (ex Ratnadevi et al. 2023)</taxon>
    </lineage>
</organism>
<evidence type="ECO:0000313" key="3">
    <source>
        <dbReference type="Proteomes" id="UP000315925"/>
    </source>
</evidence>
<protein>
    <submittedName>
        <fullName evidence="2">Glycosyl transferase family 1</fullName>
    </submittedName>
</protein>
<dbReference type="SUPFAM" id="SSF53756">
    <property type="entry name" value="UDP-Glycosyltransferase/glycogen phosphorylase"/>
    <property type="match status" value="1"/>
</dbReference>
<evidence type="ECO:0000259" key="1">
    <source>
        <dbReference type="Pfam" id="PF00534"/>
    </source>
</evidence>
<accession>A0A516TNT6</accession>
<dbReference type="PANTHER" id="PTHR12526">
    <property type="entry name" value="GLYCOSYLTRANSFERASE"/>
    <property type="match status" value="1"/>
</dbReference>
<evidence type="ECO:0000313" key="2">
    <source>
        <dbReference type="EMBL" id="QDQ42890.1"/>
    </source>
</evidence>
<reference evidence="3" key="1">
    <citation type="submission" date="2019-03" db="EMBL/GenBank/DDBJ databases">
        <title>Complete genome of Methylacidiphilum kamchatkense Kam1.</title>
        <authorList>
            <person name="Kruse T."/>
            <person name="Murarilal Ratnadevi C."/>
            <person name="Erikstad H.-A."/>
            <person name="Birkeland N.-K."/>
        </authorList>
    </citation>
    <scope>NUCLEOTIDE SEQUENCE [LARGE SCALE GENOMIC DNA]</scope>
    <source>
        <strain evidence="3">kam1</strain>
    </source>
</reference>
<gene>
    <name evidence="2" type="ORF">kam1_1675</name>
</gene>
<proteinExistence type="predicted"/>